<dbReference type="EMBL" id="JAAIVB010000021">
    <property type="protein sequence ID" value="NEX60945.1"/>
    <property type="molecule type" value="Genomic_DNA"/>
</dbReference>
<dbReference type="GO" id="GO:0046819">
    <property type="term" value="P:protein secretion by the type V secretion system"/>
    <property type="evidence" value="ECO:0007669"/>
    <property type="project" value="TreeGrafter"/>
</dbReference>
<dbReference type="GO" id="GO:0008320">
    <property type="term" value="F:protein transmembrane transporter activity"/>
    <property type="evidence" value="ECO:0007669"/>
    <property type="project" value="TreeGrafter"/>
</dbReference>
<feature type="signal peptide" evidence="4">
    <location>
        <begin position="1"/>
        <end position="23"/>
    </location>
</feature>
<keyword evidence="3" id="KW-0998">Cell outer membrane</keyword>
<evidence type="ECO:0000256" key="1">
    <source>
        <dbReference type="ARBA" id="ARBA00022452"/>
    </source>
</evidence>
<keyword evidence="2" id="KW-0812">Transmembrane</keyword>
<organism evidence="7 8">
    <name type="scientific">Noviherbaspirillum galbum</name>
    <dbReference type="NCBI Taxonomy" id="2709383"/>
    <lineage>
        <taxon>Bacteria</taxon>
        <taxon>Pseudomonadati</taxon>
        <taxon>Pseudomonadota</taxon>
        <taxon>Betaproteobacteria</taxon>
        <taxon>Burkholderiales</taxon>
        <taxon>Oxalobacteraceae</taxon>
        <taxon>Noviherbaspirillum</taxon>
    </lineage>
</organism>
<dbReference type="RefSeq" id="WP_163961654.1">
    <property type="nucleotide sequence ID" value="NZ_JAAIVB010000021.1"/>
</dbReference>
<evidence type="ECO:0000259" key="5">
    <source>
        <dbReference type="Pfam" id="PF03865"/>
    </source>
</evidence>
<keyword evidence="4" id="KW-0732">Signal</keyword>
<feature type="domain" description="Haemolysin activator HlyB C-terminal" evidence="5">
    <location>
        <begin position="207"/>
        <end position="500"/>
    </location>
</feature>
<dbReference type="Pfam" id="PF08479">
    <property type="entry name" value="POTRA_2"/>
    <property type="match status" value="1"/>
</dbReference>
<gene>
    <name evidence="7" type="ORF">G3574_07635</name>
</gene>
<keyword evidence="1" id="KW-0472">Membrane</keyword>
<dbReference type="PANTHER" id="PTHR34597">
    <property type="entry name" value="SLR1661 PROTEIN"/>
    <property type="match status" value="1"/>
</dbReference>
<dbReference type="PANTHER" id="PTHR34597:SF1">
    <property type="entry name" value="HEME_HEMOPEXIN TRANSPORTER PROTEIN HUXB"/>
    <property type="match status" value="1"/>
</dbReference>
<keyword evidence="8" id="KW-1185">Reference proteome</keyword>
<feature type="chain" id="PRO_5025582768" evidence="4">
    <location>
        <begin position="24"/>
        <end position="564"/>
    </location>
</feature>
<dbReference type="GO" id="GO:0098046">
    <property type="term" value="C:type V protein secretion system complex"/>
    <property type="evidence" value="ECO:0007669"/>
    <property type="project" value="TreeGrafter"/>
</dbReference>
<protein>
    <submittedName>
        <fullName evidence="7">ShlB/FhaC/HecB family hemolysin secretion/activation protein</fullName>
    </submittedName>
</protein>
<dbReference type="Pfam" id="PF03865">
    <property type="entry name" value="ShlB"/>
    <property type="match status" value="1"/>
</dbReference>
<comment type="caution">
    <text evidence="7">The sequence shown here is derived from an EMBL/GenBank/DDBJ whole genome shotgun (WGS) entry which is preliminary data.</text>
</comment>
<dbReference type="InterPro" id="IPR051544">
    <property type="entry name" value="TPS_OM_transporter"/>
</dbReference>
<evidence type="ECO:0000313" key="7">
    <source>
        <dbReference type="EMBL" id="NEX60945.1"/>
    </source>
</evidence>
<proteinExistence type="predicted"/>
<evidence type="ECO:0000256" key="4">
    <source>
        <dbReference type="SAM" id="SignalP"/>
    </source>
</evidence>
<evidence type="ECO:0000313" key="8">
    <source>
        <dbReference type="Proteomes" id="UP000482155"/>
    </source>
</evidence>
<name>A0A6B3SNT6_9BURK</name>
<dbReference type="InterPro" id="IPR013686">
    <property type="entry name" value="Polypept-transport_assoc_ShlB"/>
</dbReference>
<dbReference type="Gene3D" id="3.10.20.310">
    <property type="entry name" value="membrane protein fhac"/>
    <property type="match status" value="1"/>
</dbReference>
<accession>A0A6B3SNT6</accession>
<dbReference type="InterPro" id="IPR005565">
    <property type="entry name" value="Hemolysn_activator_HlyB_C"/>
</dbReference>
<keyword evidence="1" id="KW-1134">Transmembrane beta strand</keyword>
<reference evidence="7 8" key="1">
    <citation type="submission" date="2020-02" db="EMBL/GenBank/DDBJ databases">
        <authorList>
            <person name="Kim M.K."/>
        </authorList>
    </citation>
    <scope>NUCLEOTIDE SEQUENCE [LARGE SCALE GENOMIC DNA]</scope>
    <source>
        <strain evidence="7 8">17J57-3</strain>
    </source>
</reference>
<feature type="domain" description="Polypeptide-transport-associated ShlB-type" evidence="6">
    <location>
        <begin position="69"/>
        <end position="140"/>
    </location>
</feature>
<dbReference type="AlphaFoldDB" id="A0A6B3SNT6"/>
<sequence length="564" mass="59132">MRREYQMGLAAGLLAASAAHVTAQTVPDAGSLLQQIEQNRPIPLPGKSERVLAPLPAPMTALPGPTATVAAFRFAGNTLLSDAELGPSVASFLNRPLSFGELQNAAIAVATRYREAGWVVRAYLPAQEVKDGIVLIQVVEAKFGGLRLEEKARSPISSAQLEAIVEANQPKGAPLNANALDRALLLMEDLPGLAPNASLAQGRNEYETDLVLSPGAARPFRGEAAADNTGSPSTGRAHLNATLAWANPLGRGDSETLAYMHSSGSDYLRAAASLPVGPRGWRIGASLSYLQYKLVSDAFAALDVHGNSFTAGLDASYPLIRSRLSNLYLSLNADHKQFDNNAAGLTVTKYKIDSLSVALTGNRYDGLGLGGASTVSVALVAGKVDLDGSPNRSADAAGPNTAGSYAKLKYNLSRTQAVSERITLSGQFSGQFGNKNLDSSERFYLGGASGVRAYPGSEGGGSDGQMLILEARARLPHDFTLIGFYDWGHVTVNRNNDFIGAAAVNSLTLKGAGVSLAWTNAQGMSVRGTLARRIGSNPVPTADGNDSDGTLVKNRLWLSASVPF</sequence>
<evidence type="ECO:0000256" key="3">
    <source>
        <dbReference type="ARBA" id="ARBA00023237"/>
    </source>
</evidence>
<dbReference type="Gene3D" id="2.40.160.50">
    <property type="entry name" value="membrane protein fhac: a member of the omp85/tpsb transporter family"/>
    <property type="match status" value="1"/>
</dbReference>
<evidence type="ECO:0000256" key="2">
    <source>
        <dbReference type="ARBA" id="ARBA00022692"/>
    </source>
</evidence>
<evidence type="ECO:0000259" key="6">
    <source>
        <dbReference type="Pfam" id="PF08479"/>
    </source>
</evidence>
<dbReference type="Proteomes" id="UP000482155">
    <property type="component" value="Unassembled WGS sequence"/>
</dbReference>